<dbReference type="EMBL" id="CP009355">
    <property type="protein sequence ID" value="AIW15621.1"/>
    <property type="molecule type" value="Genomic_DNA"/>
</dbReference>
<dbReference type="HOGENOM" id="CLU_030169_0_1_6"/>
<dbReference type="STRING" id="1051646.IX91_16105"/>
<feature type="chain" id="PRO_5001969513" evidence="1">
    <location>
        <begin position="22"/>
        <end position="435"/>
    </location>
</feature>
<evidence type="ECO:0000259" key="2">
    <source>
        <dbReference type="Pfam" id="PF00144"/>
    </source>
</evidence>
<reference evidence="3 4" key="1">
    <citation type="submission" date="2014-08" db="EMBL/GenBank/DDBJ databases">
        <title>First Complete Genome Sequence of the Shellfish Pathogen Vibrio tubiashii.</title>
        <authorList>
            <person name="Richards G.P."/>
            <person name="Needleman D.S."/>
            <person name="Watson M.A."/>
            <person name="Bono J.L."/>
        </authorList>
    </citation>
    <scope>NUCLEOTIDE SEQUENCE [LARGE SCALE GENOMIC DNA]</scope>
    <source>
        <strain evidence="3 4">ATCC 19109</strain>
    </source>
</reference>
<dbReference type="PANTHER" id="PTHR43283">
    <property type="entry name" value="BETA-LACTAMASE-RELATED"/>
    <property type="match status" value="1"/>
</dbReference>
<gene>
    <name evidence="3" type="ORF">IX91_16105</name>
</gene>
<keyword evidence="1" id="KW-0732">Signal</keyword>
<dbReference type="InterPro" id="IPR050789">
    <property type="entry name" value="Diverse_Enzym_Activities"/>
</dbReference>
<sequence length="435" mass="48205">MKSLKTALKVLPVIFSSAVLSSTQVSVPEHLTPVWTLGNGLSAEQTFEYRNAYNFMAMQDAGDVGLYAAAHISEFLPTTVVSRGGQVSELPTSIIPDIAKVRATTALGDLSVEEMLKDERSRMRAMLVIHKGEIVYEQYPGLRQEDNHLWASATKTIVSLLASQLVEEGKLDLTKSASEYLNPLDGTVWDDVKIEDILNQHSGLDINERSVGVPGHPITDFYRIATGDDSLPEGSAFLGQVIRAEKLREPGTMFEYSSINTFVLGEIIETITQTPLQDLISDRVWKKAGMEGDALLGLSMSGEPAAFGIFASRLSDLGRYAMLYTPSWNKVANEQIVPDRYFESVYKASNTETFIGVDYMGQRMVNNFGTDCIGAAYQWDAVFCDGDLYKSGRTGQAIYVSPETDTVVVWFSSSYKNKIWLEGYAREIVQQVFRK</sequence>
<accession>A0A0A0SHB8</accession>
<dbReference type="eggNOG" id="COG1680">
    <property type="taxonomic scope" value="Bacteria"/>
</dbReference>
<organism evidence="3 4">
    <name type="scientific">Vibrio tubiashii ATCC 19109</name>
    <dbReference type="NCBI Taxonomy" id="1051646"/>
    <lineage>
        <taxon>Bacteria</taxon>
        <taxon>Pseudomonadati</taxon>
        <taxon>Pseudomonadota</taxon>
        <taxon>Gammaproteobacteria</taxon>
        <taxon>Vibrionales</taxon>
        <taxon>Vibrionaceae</taxon>
        <taxon>Vibrio</taxon>
        <taxon>Vibrio oreintalis group</taxon>
    </lineage>
</organism>
<dbReference type="Proteomes" id="UP000030071">
    <property type="component" value="Chromosome 2"/>
</dbReference>
<dbReference type="Pfam" id="PF00144">
    <property type="entry name" value="Beta-lactamase"/>
    <property type="match status" value="1"/>
</dbReference>
<dbReference type="PATRIC" id="fig|1051646.9.peg.3131"/>
<dbReference type="GeneID" id="23446251"/>
<feature type="domain" description="Beta-lactamase-related" evidence="2">
    <location>
        <begin position="125"/>
        <end position="416"/>
    </location>
</feature>
<evidence type="ECO:0000313" key="3">
    <source>
        <dbReference type="EMBL" id="AIW15621.1"/>
    </source>
</evidence>
<dbReference type="InterPro" id="IPR001466">
    <property type="entry name" value="Beta-lactam-related"/>
</dbReference>
<dbReference type="SUPFAM" id="SSF56601">
    <property type="entry name" value="beta-lactamase/transpeptidase-like"/>
    <property type="match status" value="1"/>
</dbReference>
<feature type="signal peptide" evidence="1">
    <location>
        <begin position="1"/>
        <end position="21"/>
    </location>
</feature>
<name>A0A0A0SHB8_9VIBR</name>
<dbReference type="KEGG" id="vtu:IX91_16105"/>
<evidence type="ECO:0000313" key="4">
    <source>
        <dbReference type="Proteomes" id="UP000030071"/>
    </source>
</evidence>
<dbReference type="InterPro" id="IPR012338">
    <property type="entry name" value="Beta-lactam/transpept-like"/>
</dbReference>
<evidence type="ECO:0000256" key="1">
    <source>
        <dbReference type="SAM" id="SignalP"/>
    </source>
</evidence>
<dbReference type="AlphaFoldDB" id="A0A0A0SHB8"/>
<protein>
    <submittedName>
        <fullName evidence="3">Beta-lactamase</fullName>
    </submittedName>
</protein>
<dbReference type="RefSeq" id="WP_004749568.1">
    <property type="nucleotide sequence ID" value="NZ_AFWI01000174.1"/>
</dbReference>
<proteinExistence type="predicted"/>
<dbReference type="PANTHER" id="PTHR43283:SF7">
    <property type="entry name" value="BETA-LACTAMASE-RELATED DOMAIN-CONTAINING PROTEIN"/>
    <property type="match status" value="1"/>
</dbReference>
<dbReference type="Gene3D" id="3.40.710.10">
    <property type="entry name" value="DD-peptidase/beta-lactamase superfamily"/>
    <property type="match status" value="1"/>
</dbReference>